<dbReference type="AlphaFoldDB" id="A0A1B6P6N0"/>
<dbReference type="SUPFAM" id="SSF47616">
    <property type="entry name" value="GST C-terminal domain-like"/>
    <property type="match status" value="1"/>
</dbReference>
<evidence type="ECO:0000256" key="7">
    <source>
        <dbReference type="ARBA" id="ARBA00022989"/>
    </source>
</evidence>
<dbReference type="OMA" id="VHCVHEN"/>
<accession>A0A1B6P6N0</accession>
<comment type="subcellular location">
    <subcellularLocation>
        <location evidence="2">Cell envelope</location>
    </subcellularLocation>
    <subcellularLocation>
        <location evidence="1">Membrane</location>
        <topology evidence="1">Single-pass membrane protein</topology>
    </subcellularLocation>
</comment>
<dbReference type="Gene3D" id="3.80.10.10">
    <property type="entry name" value="Ribonuclease Inhibitor"/>
    <property type="match status" value="4"/>
</dbReference>
<feature type="chain" id="PRO_5012158784" description="Leucine-rich repeat-containing N-terminal plant-type domain-containing protein" evidence="11">
    <location>
        <begin position="21"/>
        <end position="510"/>
    </location>
</feature>
<dbReference type="eggNOG" id="ENOG502QPYS">
    <property type="taxonomic scope" value="Eukaryota"/>
</dbReference>
<keyword evidence="6" id="KW-0677">Repeat</keyword>
<dbReference type="InterPro" id="IPR051848">
    <property type="entry name" value="PGIP"/>
</dbReference>
<evidence type="ECO:0000256" key="1">
    <source>
        <dbReference type="ARBA" id="ARBA00004167"/>
    </source>
</evidence>
<dbReference type="SUPFAM" id="SSF52058">
    <property type="entry name" value="L domain-like"/>
    <property type="match status" value="1"/>
</dbReference>
<protein>
    <recommendedName>
        <fullName evidence="12">Leucine-rich repeat-containing N-terminal plant-type domain-containing protein</fullName>
    </recommendedName>
</protein>
<reference evidence="13 14" key="1">
    <citation type="journal article" date="2009" name="Nature">
        <title>The Sorghum bicolor genome and the diversification of grasses.</title>
        <authorList>
            <person name="Paterson A.H."/>
            <person name="Bowers J.E."/>
            <person name="Bruggmann R."/>
            <person name="Dubchak I."/>
            <person name="Grimwood J."/>
            <person name="Gundlach H."/>
            <person name="Haberer G."/>
            <person name="Hellsten U."/>
            <person name="Mitros T."/>
            <person name="Poliakov A."/>
            <person name="Schmutz J."/>
            <person name="Spannagl M."/>
            <person name="Tang H."/>
            <person name="Wang X."/>
            <person name="Wicker T."/>
            <person name="Bharti A.K."/>
            <person name="Chapman J."/>
            <person name="Feltus F.A."/>
            <person name="Gowik U."/>
            <person name="Grigoriev I.V."/>
            <person name="Lyons E."/>
            <person name="Maher C.A."/>
            <person name="Martis M."/>
            <person name="Narechania A."/>
            <person name="Otillar R.P."/>
            <person name="Penning B.W."/>
            <person name="Salamov A.A."/>
            <person name="Wang Y."/>
            <person name="Zhang L."/>
            <person name="Carpita N.C."/>
            <person name="Freeling M."/>
            <person name="Gingle A.R."/>
            <person name="Hash C.T."/>
            <person name="Keller B."/>
            <person name="Klein P."/>
            <person name="Kresovich S."/>
            <person name="McCann M.C."/>
            <person name="Ming R."/>
            <person name="Peterson D.G."/>
            <person name="Mehboob-ur-Rahman"/>
            <person name="Ware D."/>
            <person name="Westhoff P."/>
            <person name="Mayer K.F."/>
            <person name="Messing J."/>
            <person name="Rokhsar D.S."/>
        </authorList>
    </citation>
    <scope>NUCLEOTIDE SEQUENCE [LARGE SCALE GENOMIC DNA]</scope>
    <source>
        <strain evidence="14">cv. BTx623</strain>
    </source>
</reference>
<dbReference type="Gramene" id="KXG21282">
    <property type="protein sequence ID" value="KXG21282"/>
    <property type="gene ID" value="SORBI_3009G040175"/>
</dbReference>
<keyword evidence="5 11" id="KW-0732">Signal</keyword>
<keyword evidence="8" id="KW-0472">Membrane</keyword>
<proteinExistence type="inferred from homology"/>
<gene>
    <name evidence="13" type="ORF">SORBI_3009G040175</name>
</gene>
<evidence type="ECO:0000256" key="2">
    <source>
        <dbReference type="ARBA" id="ARBA00004196"/>
    </source>
</evidence>
<dbReference type="SMART" id="SM00369">
    <property type="entry name" value="LRR_TYP"/>
    <property type="match status" value="7"/>
</dbReference>
<dbReference type="InterPro" id="IPR001611">
    <property type="entry name" value="Leu-rich_rpt"/>
</dbReference>
<dbReference type="Pfam" id="PF08263">
    <property type="entry name" value="LRRNT_2"/>
    <property type="match status" value="1"/>
</dbReference>
<evidence type="ECO:0000256" key="6">
    <source>
        <dbReference type="ARBA" id="ARBA00022737"/>
    </source>
</evidence>
<sequence>MHIRIRILLLLLHFCHKGVASFHSSRVDESSSQDLRSLLHFKQGVTSDPDGALSDWNTSSHFCLWSGVTCTLTTPYRVLELDLSRLSLCGPISSFLGNLTFLEYLDLSQNNFVGPLLPLLGRLQHLQYLILHDNNLSGIIPDTLTNCSNLFFLHLSSNLLVGSVTPKLGLLSNLADLGLGSNQLEGRIPDELGQLVNLEMLDLSHNRLSGEVPHAVFSLSSLLWLFLHDNMLGKALPPNTGEHLPNLQMLWLRNNTLEGPIPASLGNALGLEDIDLSHNKFTGQIPRGIGNLSALTWLDLSENYFSGKIEGLIDNLTQLKHLDLHGNEFEGPIPASLANLPHLRQLYLNDNNLQGPALFTSHAHQLKQRKFVCVANGRCLAYLKKLKELLDRAIGFTSVKPIFEKTKETDDHMGWVFCSLPPEMRTRNQAPSRTLSTEPVYSVYFKCNKKLIREYPNLFNYTKDIYRTVNMEHIQKSYYGGHSPINPYGTIPVGPNIDYNAPHDRQKLKA</sequence>
<evidence type="ECO:0000313" key="13">
    <source>
        <dbReference type="EMBL" id="KXG21282.2"/>
    </source>
</evidence>
<keyword evidence="3" id="KW-0433">Leucine-rich repeat</keyword>
<evidence type="ECO:0000256" key="8">
    <source>
        <dbReference type="ARBA" id="ARBA00023136"/>
    </source>
</evidence>
<evidence type="ECO:0000259" key="12">
    <source>
        <dbReference type="Pfam" id="PF08263"/>
    </source>
</evidence>
<name>A0A1B6P6N0_SORBI</name>
<keyword evidence="7" id="KW-1133">Transmembrane helix</keyword>
<feature type="domain" description="Leucine-rich repeat-containing N-terminal plant-type" evidence="12">
    <location>
        <begin position="32"/>
        <end position="71"/>
    </location>
</feature>
<dbReference type="PRINTS" id="PR00019">
    <property type="entry name" value="LEURICHRPT"/>
</dbReference>
<dbReference type="PANTHER" id="PTHR48059:SF30">
    <property type="entry name" value="OS06G0587000 PROTEIN"/>
    <property type="match status" value="1"/>
</dbReference>
<dbReference type="GO" id="GO:0004674">
    <property type="term" value="F:protein serine/threonine kinase activity"/>
    <property type="evidence" value="ECO:0000318"/>
    <property type="project" value="GO_Central"/>
</dbReference>
<dbReference type="InterPro" id="IPR003591">
    <property type="entry name" value="Leu-rich_rpt_typical-subtyp"/>
</dbReference>
<reference evidence="14" key="2">
    <citation type="journal article" date="2018" name="Plant J.">
        <title>The Sorghum bicolor reference genome: improved assembly, gene annotations, a transcriptome atlas, and signatures of genome organization.</title>
        <authorList>
            <person name="McCormick R.F."/>
            <person name="Truong S.K."/>
            <person name="Sreedasyam A."/>
            <person name="Jenkins J."/>
            <person name="Shu S."/>
            <person name="Sims D."/>
            <person name="Kennedy M."/>
            <person name="Amirebrahimi M."/>
            <person name="Weers B.D."/>
            <person name="McKinley B."/>
            <person name="Mattison A."/>
            <person name="Morishige D.T."/>
            <person name="Grimwood J."/>
            <person name="Schmutz J."/>
            <person name="Mullet J.E."/>
        </authorList>
    </citation>
    <scope>NUCLEOTIDE SEQUENCE [LARGE SCALE GENOMIC DNA]</scope>
    <source>
        <strain evidence="14">cv. BTx623</strain>
    </source>
</reference>
<keyword evidence="9" id="KW-0325">Glycoprotein</keyword>
<evidence type="ECO:0000256" key="9">
    <source>
        <dbReference type="ARBA" id="ARBA00023180"/>
    </source>
</evidence>
<dbReference type="InParanoid" id="A0A1B6P6N0"/>
<evidence type="ECO:0000256" key="5">
    <source>
        <dbReference type="ARBA" id="ARBA00022729"/>
    </source>
</evidence>
<dbReference type="Pfam" id="PF00560">
    <property type="entry name" value="LRR_1"/>
    <property type="match status" value="5"/>
</dbReference>
<dbReference type="Pfam" id="PF13855">
    <property type="entry name" value="LRR_8"/>
    <property type="match status" value="1"/>
</dbReference>
<evidence type="ECO:0000313" key="14">
    <source>
        <dbReference type="Proteomes" id="UP000000768"/>
    </source>
</evidence>
<keyword evidence="4" id="KW-0812">Transmembrane</keyword>
<evidence type="ECO:0000256" key="11">
    <source>
        <dbReference type="SAM" id="SignalP"/>
    </source>
</evidence>
<dbReference type="EMBL" id="CM000768">
    <property type="protein sequence ID" value="KXG21282.2"/>
    <property type="molecule type" value="Genomic_DNA"/>
</dbReference>
<dbReference type="FunFam" id="3.80.10.10:FF:000275">
    <property type="entry name" value="Leucine-rich repeat receptor-like protein kinase"/>
    <property type="match status" value="1"/>
</dbReference>
<feature type="signal peptide" evidence="11">
    <location>
        <begin position="1"/>
        <end position="20"/>
    </location>
</feature>
<dbReference type="GO" id="GO:0005886">
    <property type="term" value="C:plasma membrane"/>
    <property type="evidence" value="ECO:0000318"/>
    <property type="project" value="GO_Central"/>
</dbReference>
<evidence type="ECO:0000256" key="3">
    <source>
        <dbReference type="ARBA" id="ARBA00022614"/>
    </source>
</evidence>
<dbReference type="InterPro" id="IPR013210">
    <property type="entry name" value="LRR_N_plant-typ"/>
</dbReference>
<evidence type="ECO:0000256" key="10">
    <source>
        <dbReference type="ARBA" id="ARBA00038043"/>
    </source>
</evidence>
<dbReference type="InterPro" id="IPR032675">
    <property type="entry name" value="LRR_dom_sf"/>
</dbReference>
<dbReference type="Proteomes" id="UP000000768">
    <property type="component" value="Chromosome 9"/>
</dbReference>
<comment type="similarity">
    <text evidence="10">Belongs to the polygalacturonase-inhibiting protein family.</text>
</comment>
<dbReference type="Gene3D" id="1.20.1050.10">
    <property type="match status" value="1"/>
</dbReference>
<dbReference type="PANTHER" id="PTHR48059">
    <property type="entry name" value="POLYGALACTURONASE INHIBITOR 1"/>
    <property type="match status" value="1"/>
</dbReference>
<organism evidence="13 14">
    <name type="scientific">Sorghum bicolor</name>
    <name type="common">Sorghum</name>
    <name type="synonym">Sorghum vulgare</name>
    <dbReference type="NCBI Taxonomy" id="4558"/>
    <lineage>
        <taxon>Eukaryota</taxon>
        <taxon>Viridiplantae</taxon>
        <taxon>Streptophyta</taxon>
        <taxon>Embryophyta</taxon>
        <taxon>Tracheophyta</taxon>
        <taxon>Spermatophyta</taxon>
        <taxon>Magnoliopsida</taxon>
        <taxon>Liliopsida</taxon>
        <taxon>Poales</taxon>
        <taxon>Poaceae</taxon>
        <taxon>PACMAD clade</taxon>
        <taxon>Panicoideae</taxon>
        <taxon>Andropogonodae</taxon>
        <taxon>Andropogoneae</taxon>
        <taxon>Sorghinae</taxon>
        <taxon>Sorghum</taxon>
    </lineage>
</organism>
<evidence type="ECO:0000256" key="4">
    <source>
        <dbReference type="ARBA" id="ARBA00022692"/>
    </source>
</evidence>
<keyword evidence="14" id="KW-1185">Reference proteome</keyword>
<dbReference type="InterPro" id="IPR036282">
    <property type="entry name" value="Glutathione-S-Trfase_C_sf"/>
</dbReference>
<dbReference type="FunFam" id="3.80.10.10:FF:000383">
    <property type="entry name" value="Leucine-rich repeat receptor protein kinase EMS1"/>
    <property type="match status" value="1"/>
</dbReference>